<protein>
    <recommendedName>
        <fullName evidence="4">Outer membrane lipoprotein-sorting protein</fullName>
    </recommendedName>
</protein>
<reference evidence="2 3" key="1">
    <citation type="submission" date="2023-05" db="EMBL/GenBank/DDBJ databases">
        <title>Novel species of genus Flectobacillus isolated from stream in China.</title>
        <authorList>
            <person name="Lu H."/>
        </authorList>
    </citation>
    <scope>NUCLEOTIDE SEQUENCE [LARGE SCALE GENOMIC DNA]</scope>
    <source>
        <strain evidence="2 3">KCTC 42575</strain>
    </source>
</reference>
<dbReference type="Gene3D" id="2.50.20.10">
    <property type="entry name" value="Lipoprotein localisation LolA/LolB/LppX"/>
    <property type="match status" value="1"/>
</dbReference>
<dbReference type="RefSeq" id="WP_283345950.1">
    <property type="nucleotide sequence ID" value="NZ_JASHIF010000020.1"/>
</dbReference>
<feature type="chain" id="PRO_5045880204" description="Outer membrane lipoprotein-sorting protein" evidence="1">
    <location>
        <begin position="26"/>
        <end position="239"/>
    </location>
</feature>
<sequence length="239" mass="26988">MNQKKRFYLVLGLLSVMSLAFSFSANTVKKISMIMVARSNKNGKTATIKSEIAYQVAGGKMVSHFTQPNNQYIINNAKGEVSIYDPAKNTVIQQVNYIFSTETTQFYYFLNNQKSDLGLRNMGFTNKATKFEKNLMISTWIAPAKLSKSIRSVELVHNGGNPIYTKYIDGEGKVMKKVYYYNFQKVGDIEFPLAVTQIDFFTAKDSVITKTSYAEVKINEAINNELLNFTIPLNAKALK</sequence>
<evidence type="ECO:0000256" key="1">
    <source>
        <dbReference type="SAM" id="SignalP"/>
    </source>
</evidence>
<gene>
    <name evidence="2" type="ORF">QM524_20260</name>
</gene>
<name>A0ABT6YDH8_9BACT</name>
<dbReference type="Proteomes" id="UP001236507">
    <property type="component" value="Unassembled WGS sequence"/>
</dbReference>
<comment type="caution">
    <text evidence="2">The sequence shown here is derived from an EMBL/GenBank/DDBJ whole genome shotgun (WGS) entry which is preliminary data.</text>
</comment>
<evidence type="ECO:0008006" key="4">
    <source>
        <dbReference type="Google" id="ProtNLM"/>
    </source>
</evidence>
<keyword evidence="1" id="KW-0732">Signal</keyword>
<feature type="signal peptide" evidence="1">
    <location>
        <begin position="1"/>
        <end position="25"/>
    </location>
</feature>
<evidence type="ECO:0000313" key="3">
    <source>
        <dbReference type="Proteomes" id="UP001236507"/>
    </source>
</evidence>
<organism evidence="2 3">
    <name type="scientific">Flectobacillus roseus</name>
    <dbReference type="NCBI Taxonomy" id="502259"/>
    <lineage>
        <taxon>Bacteria</taxon>
        <taxon>Pseudomonadati</taxon>
        <taxon>Bacteroidota</taxon>
        <taxon>Cytophagia</taxon>
        <taxon>Cytophagales</taxon>
        <taxon>Flectobacillaceae</taxon>
        <taxon>Flectobacillus</taxon>
    </lineage>
</organism>
<keyword evidence="3" id="KW-1185">Reference proteome</keyword>
<proteinExistence type="predicted"/>
<evidence type="ECO:0000313" key="2">
    <source>
        <dbReference type="EMBL" id="MDI9861565.1"/>
    </source>
</evidence>
<dbReference type="EMBL" id="JASHIF010000020">
    <property type="protein sequence ID" value="MDI9861565.1"/>
    <property type="molecule type" value="Genomic_DNA"/>
</dbReference>
<accession>A0ABT6YDH8</accession>